<comment type="caution">
    <text evidence="1">The sequence shown here is derived from an EMBL/GenBank/DDBJ whole genome shotgun (WGS) entry which is preliminary data.</text>
</comment>
<gene>
    <name evidence="1" type="ORF">Ddye_025806</name>
</gene>
<dbReference type="Proteomes" id="UP001280121">
    <property type="component" value="Unassembled WGS sequence"/>
</dbReference>
<dbReference type="PANTHER" id="PTHR33710">
    <property type="entry name" value="BNAC02G09200D PROTEIN"/>
    <property type="match status" value="1"/>
</dbReference>
<reference evidence="1" key="1">
    <citation type="journal article" date="2023" name="Plant J.">
        <title>Genome sequences and population genomics provide insights into the demographic history, inbreeding, and mutation load of two 'living fossil' tree species of Dipteronia.</title>
        <authorList>
            <person name="Feng Y."/>
            <person name="Comes H.P."/>
            <person name="Chen J."/>
            <person name="Zhu S."/>
            <person name="Lu R."/>
            <person name="Zhang X."/>
            <person name="Li P."/>
            <person name="Qiu J."/>
            <person name="Olsen K.M."/>
            <person name="Qiu Y."/>
        </authorList>
    </citation>
    <scope>NUCLEOTIDE SEQUENCE</scope>
    <source>
        <strain evidence="1">KIB01</strain>
    </source>
</reference>
<protein>
    <recommendedName>
        <fullName evidence="3">Endonuclease/exonuclease/phosphatase domain-containing protein</fullName>
    </recommendedName>
</protein>
<evidence type="ECO:0000313" key="1">
    <source>
        <dbReference type="EMBL" id="KAK2638011.1"/>
    </source>
</evidence>
<dbReference type="PANTHER" id="PTHR33710:SF62">
    <property type="entry name" value="DUF4283 DOMAIN PROTEIN"/>
    <property type="match status" value="1"/>
</dbReference>
<dbReference type="AlphaFoldDB" id="A0AAD9WNV8"/>
<sequence>MNGDQCDLPWLCRGDFNELLSRQEKRGGSEKSLSGMLQFRAALDFCELDDMGFMGPNFTWNNKRHDKANIQERLDRLLAKHNWKDKFENNRMEHLGFKSSDHRPILLVCSAVFNQRCDFVRNFHFEQCWLKESDIVRVVEGAWNIRGPTCSTKELKEKLDVCASKLVNFASLFKSSNPSFQDISKATVSIKCNLNDDHSTSWIASFTAKEIKIVVFSLSPTKSPGLDGFQAIFFHTRICL</sequence>
<proteinExistence type="predicted"/>
<dbReference type="EMBL" id="JANJYI010000008">
    <property type="protein sequence ID" value="KAK2638011.1"/>
    <property type="molecule type" value="Genomic_DNA"/>
</dbReference>
<dbReference type="Gene3D" id="3.60.10.10">
    <property type="entry name" value="Endonuclease/exonuclease/phosphatase"/>
    <property type="match status" value="1"/>
</dbReference>
<keyword evidence="2" id="KW-1185">Reference proteome</keyword>
<evidence type="ECO:0000313" key="2">
    <source>
        <dbReference type="Proteomes" id="UP001280121"/>
    </source>
</evidence>
<dbReference type="SUPFAM" id="SSF56219">
    <property type="entry name" value="DNase I-like"/>
    <property type="match status" value="1"/>
</dbReference>
<organism evidence="1 2">
    <name type="scientific">Dipteronia dyeriana</name>
    <dbReference type="NCBI Taxonomy" id="168575"/>
    <lineage>
        <taxon>Eukaryota</taxon>
        <taxon>Viridiplantae</taxon>
        <taxon>Streptophyta</taxon>
        <taxon>Embryophyta</taxon>
        <taxon>Tracheophyta</taxon>
        <taxon>Spermatophyta</taxon>
        <taxon>Magnoliopsida</taxon>
        <taxon>eudicotyledons</taxon>
        <taxon>Gunneridae</taxon>
        <taxon>Pentapetalae</taxon>
        <taxon>rosids</taxon>
        <taxon>malvids</taxon>
        <taxon>Sapindales</taxon>
        <taxon>Sapindaceae</taxon>
        <taxon>Hippocastanoideae</taxon>
        <taxon>Acereae</taxon>
        <taxon>Dipteronia</taxon>
    </lineage>
</organism>
<dbReference type="InterPro" id="IPR036691">
    <property type="entry name" value="Endo/exonu/phosph_ase_sf"/>
</dbReference>
<name>A0AAD9WNV8_9ROSI</name>
<accession>A0AAD9WNV8</accession>
<evidence type="ECO:0008006" key="3">
    <source>
        <dbReference type="Google" id="ProtNLM"/>
    </source>
</evidence>